<evidence type="ECO:0000256" key="4">
    <source>
        <dbReference type="ARBA" id="ARBA00022801"/>
    </source>
</evidence>
<organism evidence="7 8">
    <name type="scientific">Rurimicrobium arvi</name>
    <dbReference type="NCBI Taxonomy" id="2049916"/>
    <lineage>
        <taxon>Bacteria</taxon>
        <taxon>Pseudomonadati</taxon>
        <taxon>Bacteroidota</taxon>
        <taxon>Chitinophagia</taxon>
        <taxon>Chitinophagales</taxon>
        <taxon>Chitinophagaceae</taxon>
        <taxon>Rurimicrobium</taxon>
    </lineage>
</organism>
<dbReference type="Gene3D" id="3.20.20.300">
    <property type="entry name" value="Glycoside hydrolase, family 3, N-terminal domain"/>
    <property type="match status" value="1"/>
</dbReference>
<dbReference type="Pfam" id="PF00933">
    <property type="entry name" value="Glyco_hydro_3"/>
    <property type="match status" value="1"/>
</dbReference>
<evidence type="ECO:0000256" key="1">
    <source>
        <dbReference type="ARBA" id="ARBA00001231"/>
    </source>
</evidence>
<dbReference type="PANTHER" id="PTHR30480">
    <property type="entry name" value="BETA-HEXOSAMINIDASE-RELATED"/>
    <property type="match status" value="1"/>
</dbReference>
<dbReference type="EC" id="3.2.1.52" evidence="3"/>
<keyword evidence="4 7" id="KW-0378">Hydrolase</keyword>
<protein>
    <recommendedName>
        <fullName evidence="3">beta-N-acetylhexosaminidase</fullName>
        <ecNumber evidence="3">3.2.1.52</ecNumber>
    </recommendedName>
</protein>
<accession>A0ABP8MXH2</accession>
<comment type="similarity">
    <text evidence="2">Belongs to the glycosyl hydrolase 3 family.</text>
</comment>
<dbReference type="Proteomes" id="UP001501410">
    <property type="component" value="Unassembled WGS sequence"/>
</dbReference>
<sequence length="351" mass="38706">MTGTVNAVAQQKDSLDAQIGQMIMIGVGDRTAISETDPLLEDIRSGKVGGVVLFEKNIAKTNSRDSMIRMVQTLKEASPVKLLVSIDEEGGKVHRLKEKYGFPAMPSADYLGHLDQKDSTLWYNRRLIATLKDLGINLNYAPDVDLATNPDNAPIVKNGRSFGSDPELVARQARYCIEAHHESGLLTSLKHFPGHGSSKGDTHYGIVDVTETWSVSELLPYERLLREGDIDIVMVGHMVNRRWDTTMLPATLSAATITMLRTLMGYKGVVCSDDMQMQAISEHYGLENAIQLCVNAGLDIIMFANTLPDRSKYVTAAQVHAIIKKAVLNGTIPRARIAEASRRIKALKEKY</sequence>
<dbReference type="InterPro" id="IPR050226">
    <property type="entry name" value="NagZ_Beta-hexosaminidase"/>
</dbReference>
<evidence type="ECO:0000256" key="5">
    <source>
        <dbReference type="ARBA" id="ARBA00023295"/>
    </source>
</evidence>
<dbReference type="SUPFAM" id="SSF51445">
    <property type="entry name" value="(Trans)glycosidases"/>
    <property type="match status" value="1"/>
</dbReference>
<proteinExistence type="inferred from homology"/>
<dbReference type="EMBL" id="BAABEZ010000024">
    <property type="protein sequence ID" value="GAA4457762.1"/>
    <property type="molecule type" value="Genomic_DNA"/>
</dbReference>
<evidence type="ECO:0000313" key="8">
    <source>
        <dbReference type="Proteomes" id="UP001501410"/>
    </source>
</evidence>
<dbReference type="InterPro" id="IPR017853">
    <property type="entry name" value="GH"/>
</dbReference>
<evidence type="ECO:0000256" key="3">
    <source>
        <dbReference type="ARBA" id="ARBA00012663"/>
    </source>
</evidence>
<feature type="domain" description="Glycoside hydrolase family 3 N-terminal" evidence="6">
    <location>
        <begin position="15"/>
        <end position="346"/>
    </location>
</feature>
<comment type="catalytic activity">
    <reaction evidence="1">
        <text>Hydrolysis of terminal non-reducing N-acetyl-D-hexosamine residues in N-acetyl-beta-D-hexosaminides.</text>
        <dbReference type="EC" id="3.2.1.52"/>
    </reaction>
</comment>
<dbReference type="InterPro" id="IPR036962">
    <property type="entry name" value="Glyco_hydro_3_N_sf"/>
</dbReference>
<evidence type="ECO:0000259" key="6">
    <source>
        <dbReference type="Pfam" id="PF00933"/>
    </source>
</evidence>
<dbReference type="InterPro" id="IPR001764">
    <property type="entry name" value="Glyco_hydro_3_N"/>
</dbReference>
<evidence type="ECO:0000256" key="2">
    <source>
        <dbReference type="ARBA" id="ARBA00005336"/>
    </source>
</evidence>
<gene>
    <name evidence="7" type="ORF">GCM10023092_24960</name>
</gene>
<comment type="caution">
    <text evidence="7">The sequence shown here is derived from an EMBL/GenBank/DDBJ whole genome shotgun (WGS) entry which is preliminary data.</text>
</comment>
<dbReference type="PANTHER" id="PTHR30480:SF13">
    <property type="entry name" value="BETA-HEXOSAMINIDASE"/>
    <property type="match status" value="1"/>
</dbReference>
<name>A0ABP8MXH2_9BACT</name>
<keyword evidence="8" id="KW-1185">Reference proteome</keyword>
<evidence type="ECO:0000313" key="7">
    <source>
        <dbReference type="EMBL" id="GAA4457762.1"/>
    </source>
</evidence>
<dbReference type="GO" id="GO:0016787">
    <property type="term" value="F:hydrolase activity"/>
    <property type="evidence" value="ECO:0007669"/>
    <property type="project" value="UniProtKB-KW"/>
</dbReference>
<reference evidence="8" key="1">
    <citation type="journal article" date="2019" name="Int. J. Syst. Evol. Microbiol.">
        <title>The Global Catalogue of Microorganisms (GCM) 10K type strain sequencing project: providing services to taxonomists for standard genome sequencing and annotation.</title>
        <authorList>
            <consortium name="The Broad Institute Genomics Platform"/>
            <consortium name="The Broad Institute Genome Sequencing Center for Infectious Disease"/>
            <person name="Wu L."/>
            <person name="Ma J."/>
        </authorList>
    </citation>
    <scope>NUCLEOTIDE SEQUENCE [LARGE SCALE GENOMIC DNA]</scope>
    <source>
        <strain evidence="8">JCM 31921</strain>
    </source>
</reference>
<keyword evidence="5" id="KW-0326">Glycosidase</keyword>